<comment type="similarity">
    <text evidence="1">Belongs to the TIM50 family.</text>
</comment>
<feature type="domain" description="FCP1 homology" evidence="3">
    <location>
        <begin position="170"/>
        <end position="317"/>
    </location>
</feature>
<comment type="caution">
    <text evidence="4">The sequence shown here is derived from an EMBL/GenBank/DDBJ whole genome shotgun (WGS) entry which is preliminary data.</text>
</comment>
<dbReference type="InterPro" id="IPR036412">
    <property type="entry name" value="HAD-like_sf"/>
</dbReference>
<dbReference type="Proteomes" id="UP000023152">
    <property type="component" value="Unassembled WGS sequence"/>
</dbReference>
<feature type="compositionally biased region" description="Basic and acidic residues" evidence="2">
    <location>
        <begin position="7"/>
        <end position="22"/>
    </location>
</feature>
<keyword evidence="1" id="KW-0812">Transmembrane</keyword>
<keyword evidence="1" id="KW-0811">Translocation</keyword>
<comment type="function">
    <text evidence="1">Essential component of the TIM23 complex, a complex that mediates the translocation of transit peptide-containing proteins across the mitochondrial inner membrane.</text>
</comment>
<protein>
    <recommendedName>
        <fullName evidence="1">Mitochondrial import inner membrane translocase subunit TIM50</fullName>
    </recommendedName>
</protein>
<dbReference type="InterPro" id="IPR004274">
    <property type="entry name" value="FCP1_dom"/>
</dbReference>
<organism evidence="4 5">
    <name type="scientific">Reticulomyxa filosa</name>
    <dbReference type="NCBI Taxonomy" id="46433"/>
    <lineage>
        <taxon>Eukaryota</taxon>
        <taxon>Sar</taxon>
        <taxon>Rhizaria</taxon>
        <taxon>Retaria</taxon>
        <taxon>Foraminifera</taxon>
        <taxon>Monothalamids</taxon>
        <taxon>Reticulomyxidae</taxon>
        <taxon>Reticulomyxa</taxon>
    </lineage>
</organism>
<accession>X6LVQ3</accession>
<evidence type="ECO:0000313" key="4">
    <source>
        <dbReference type="EMBL" id="ETO05709.1"/>
    </source>
</evidence>
<sequence length="352" mass="41104">TQPQGQIKEEKEKPETQLDDKAKLNTNLQATFDAHRHRKNREEGDIDPFSIGGIAVVLLSSLAFYIIYKMDQTDWNNLDGNRLWKGKVLSLEDYLQIKQSRKEGLHIIPDNWGVGRIVWDHFKNKVLGVVYWIKGEPKNTTIYYNSESLISKLWRLIHTPNAQLLPPIKQQFAGRTLALDLHTVCHVSWSRTGGITRVMRPFYKEMITRAAMAGWEIVLFSTDEDIDWMESPDFPKLDEMGGMVSHYLWRKDCYYFNGHHCKDLSRLDRSLNRVLVIDSDPRNVQMFPENAIIINKWDPSNPNDEELRKLFIFLDFLQKADVHDIRGVLENFRGKDIGNEFQQKYQLAIQGR</sequence>
<dbReference type="AlphaFoldDB" id="X6LVQ3"/>
<comment type="subcellular location">
    <subcellularLocation>
        <location evidence="1">Mitochondrion inner membrane</location>
        <topology evidence="1">Single-pass membrane protein</topology>
    </subcellularLocation>
</comment>
<evidence type="ECO:0000256" key="1">
    <source>
        <dbReference type="RuleBase" id="RU365079"/>
    </source>
</evidence>
<keyword evidence="5" id="KW-1185">Reference proteome</keyword>
<evidence type="ECO:0000259" key="3">
    <source>
        <dbReference type="PROSITE" id="PS50969"/>
    </source>
</evidence>
<feature type="non-terminal residue" evidence="4">
    <location>
        <position position="1"/>
    </location>
</feature>
<comment type="subunit">
    <text evidence="1">Component of the TIM23 complex.</text>
</comment>
<keyword evidence="1" id="KW-0496">Mitochondrion</keyword>
<dbReference type="Pfam" id="PF03031">
    <property type="entry name" value="NIF"/>
    <property type="match status" value="1"/>
</dbReference>
<evidence type="ECO:0000313" key="5">
    <source>
        <dbReference type="Proteomes" id="UP000023152"/>
    </source>
</evidence>
<dbReference type="InterPro" id="IPR050365">
    <property type="entry name" value="TIM50"/>
</dbReference>
<dbReference type="PANTHER" id="PTHR12210">
    <property type="entry name" value="DULLARD PROTEIN PHOSPHATASE"/>
    <property type="match status" value="1"/>
</dbReference>
<dbReference type="Gene3D" id="3.40.50.1000">
    <property type="entry name" value="HAD superfamily/HAD-like"/>
    <property type="match status" value="1"/>
</dbReference>
<keyword evidence="1" id="KW-1133">Transmembrane helix</keyword>
<reference evidence="4 5" key="1">
    <citation type="journal article" date="2013" name="Curr. Biol.">
        <title>The Genome of the Foraminiferan Reticulomyxa filosa.</title>
        <authorList>
            <person name="Glockner G."/>
            <person name="Hulsmann N."/>
            <person name="Schleicher M."/>
            <person name="Noegel A.A."/>
            <person name="Eichinger L."/>
            <person name="Gallinger C."/>
            <person name="Pawlowski J."/>
            <person name="Sierra R."/>
            <person name="Euteneuer U."/>
            <person name="Pillet L."/>
            <person name="Moustafa A."/>
            <person name="Platzer M."/>
            <person name="Groth M."/>
            <person name="Szafranski K."/>
            <person name="Schliwa M."/>
        </authorList>
    </citation>
    <scope>NUCLEOTIDE SEQUENCE [LARGE SCALE GENOMIC DNA]</scope>
</reference>
<dbReference type="GO" id="GO:0005744">
    <property type="term" value="C:TIM23 mitochondrial import inner membrane translocase complex"/>
    <property type="evidence" value="ECO:0007669"/>
    <property type="project" value="UniProtKB-UniRule"/>
</dbReference>
<evidence type="ECO:0000256" key="2">
    <source>
        <dbReference type="SAM" id="MobiDB-lite"/>
    </source>
</evidence>
<proteinExistence type="inferred from homology"/>
<dbReference type="GO" id="GO:0015031">
    <property type="term" value="P:protein transport"/>
    <property type="evidence" value="ECO:0007669"/>
    <property type="project" value="UniProtKB-KW"/>
</dbReference>
<name>X6LVQ3_RETFI</name>
<dbReference type="PROSITE" id="PS50969">
    <property type="entry name" value="FCP1"/>
    <property type="match status" value="1"/>
</dbReference>
<dbReference type="SUPFAM" id="SSF56784">
    <property type="entry name" value="HAD-like"/>
    <property type="match status" value="1"/>
</dbReference>
<dbReference type="EMBL" id="ASPP01027838">
    <property type="protein sequence ID" value="ETO05709.1"/>
    <property type="molecule type" value="Genomic_DNA"/>
</dbReference>
<keyword evidence="1" id="KW-0472">Membrane</keyword>
<dbReference type="InterPro" id="IPR023214">
    <property type="entry name" value="HAD_sf"/>
</dbReference>
<keyword evidence="1" id="KW-0813">Transport</keyword>
<keyword evidence="1" id="KW-0653">Protein transport</keyword>
<dbReference type="SMART" id="SM00577">
    <property type="entry name" value="CPDc"/>
    <property type="match status" value="1"/>
</dbReference>
<feature type="transmembrane region" description="Helical" evidence="1">
    <location>
        <begin position="49"/>
        <end position="68"/>
    </location>
</feature>
<gene>
    <name evidence="4" type="ORF">RFI_31688</name>
</gene>
<feature type="region of interest" description="Disordered" evidence="2">
    <location>
        <begin position="1"/>
        <end position="22"/>
    </location>
</feature>
<dbReference type="OrthoDB" id="287041at2759"/>
<keyword evidence="1" id="KW-0809">Transit peptide</keyword>